<comment type="similarity">
    <text evidence="1">Belongs to the nitroreductase family.</text>
</comment>
<proteinExistence type="inferred from homology"/>
<protein>
    <submittedName>
        <fullName evidence="4">Nitroreductase family protein</fullName>
    </submittedName>
</protein>
<dbReference type="RefSeq" id="WP_413779207.1">
    <property type="nucleotide sequence ID" value="NZ_JAUOZS010000001.1"/>
</dbReference>
<evidence type="ECO:0000256" key="2">
    <source>
        <dbReference type="ARBA" id="ARBA00023002"/>
    </source>
</evidence>
<sequence>MLVSEALSRRRATRDYDPGFVIGDEVLMRLFSLVKLAPSAMNLQPWEFIVVRDAAAKKKLRACAMDQYQIKLASATVIVLGNTDMMAHFEPVYADLLALGGTTPERVEGSRRYVRRFDGDVRYRELWASRNAALAAMALMLAAQELGLDSGPMDGFYPEKVLAEFKVPANFLPVMLVTLGRRAKEPPYPRQWRRDFADMVHLDVFGEKKGRD</sequence>
<dbReference type="Gene3D" id="3.40.109.10">
    <property type="entry name" value="NADH Oxidase"/>
    <property type="match status" value="1"/>
</dbReference>
<dbReference type="EMBL" id="JAUOZS010000001">
    <property type="protein sequence ID" value="MDT8900670.1"/>
    <property type="molecule type" value="Genomic_DNA"/>
</dbReference>
<keyword evidence="5" id="KW-1185">Reference proteome</keyword>
<organism evidence="4 5">
    <name type="scientific">Anaeroselena agilis</name>
    <dbReference type="NCBI Taxonomy" id="3063788"/>
    <lineage>
        <taxon>Bacteria</taxon>
        <taxon>Bacillati</taxon>
        <taxon>Bacillota</taxon>
        <taxon>Negativicutes</taxon>
        <taxon>Acetonemataceae</taxon>
        <taxon>Anaeroselena</taxon>
    </lineage>
</organism>
<evidence type="ECO:0000259" key="3">
    <source>
        <dbReference type="Pfam" id="PF00881"/>
    </source>
</evidence>
<comment type="caution">
    <text evidence="4">The sequence shown here is derived from an EMBL/GenBank/DDBJ whole genome shotgun (WGS) entry which is preliminary data.</text>
</comment>
<name>A0ABU3NW83_9FIRM</name>
<dbReference type="InterPro" id="IPR000415">
    <property type="entry name" value="Nitroreductase-like"/>
</dbReference>
<reference evidence="4 5" key="1">
    <citation type="submission" date="2023-07" db="EMBL/GenBank/DDBJ databases">
        <title>The novel representative of Negativicutes class, Anaeroselena agilis gen. nov. sp. nov.</title>
        <authorList>
            <person name="Prokofeva M.I."/>
            <person name="Elcheninov A.G."/>
            <person name="Klyukina A."/>
            <person name="Kublanov I.V."/>
            <person name="Frolov E.N."/>
            <person name="Podosokorskaya O.A."/>
        </authorList>
    </citation>
    <scope>NUCLEOTIDE SEQUENCE [LARGE SCALE GENOMIC DNA]</scope>
    <source>
        <strain evidence="4 5">4137-cl</strain>
    </source>
</reference>
<dbReference type="Proteomes" id="UP001254848">
    <property type="component" value="Unassembled WGS sequence"/>
</dbReference>
<dbReference type="PANTHER" id="PTHR43673:SF12">
    <property type="entry name" value="PROTEIN DRGA"/>
    <property type="match status" value="1"/>
</dbReference>
<dbReference type="Pfam" id="PF00881">
    <property type="entry name" value="Nitroreductase"/>
    <property type="match status" value="1"/>
</dbReference>
<evidence type="ECO:0000256" key="1">
    <source>
        <dbReference type="ARBA" id="ARBA00007118"/>
    </source>
</evidence>
<evidence type="ECO:0000313" key="5">
    <source>
        <dbReference type="Proteomes" id="UP001254848"/>
    </source>
</evidence>
<dbReference type="SUPFAM" id="SSF55469">
    <property type="entry name" value="FMN-dependent nitroreductase-like"/>
    <property type="match status" value="1"/>
</dbReference>
<feature type="domain" description="Nitroreductase" evidence="3">
    <location>
        <begin position="8"/>
        <end position="181"/>
    </location>
</feature>
<dbReference type="PANTHER" id="PTHR43673">
    <property type="entry name" value="NAD(P)H NITROREDUCTASE YDGI-RELATED"/>
    <property type="match status" value="1"/>
</dbReference>
<gene>
    <name evidence="4" type="ORF">Q4T40_05370</name>
</gene>
<keyword evidence="2" id="KW-0560">Oxidoreductase</keyword>
<evidence type="ECO:0000313" key="4">
    <source>
        <dbReference type="EMBL" id="MDT8900670.1"/>
    </source>
</evidence>
<dbReference type="InterPro" id="IPR029479">
    <property type="entry name" value="Nitroreductase"/>
</dbReference>
<accession>A0ABU3NW83</accession>